<evidence type="ECO:0000256" key="1">
    <source>
        <dbReference type="ARBA" id="ARBA00011009"/>
    </source>
</evidence>
<keyword evidence="5 7" id="KW-0594">Phospholipid biosynthesis</keyword>
<evidence type="ECO:0000256" key="8">
    <source>
        <dbReference type="PIRSR" id="PIRSR000114-1"/>
    </source>
</evidence>
<evidence type="ECO:0000256" key="10">
    <source>
        <dbReference type="PIRSR" id="PIRSR000114-3"/>
    </source>
</evidence>
<feature type="binding site" evidence="7">
    <location>
        <position position="53"/>
    </location>
    <ligand>
        <name>NADPH</name>
        <dbReference type="ChEBI" id="CHEBI:57783"/>
    </ligand>
</feature>
<comment type="subcellular location">
    <subcellularLocation>
        <location evidence="7">Cytoplasm</location>
    </subcellularLocation>
</comment>
<keyword evidence="4 7" id="KW-0443">Lipid metabolism</keyword>
<dbReference type="GO" id="GO:0006650">
    <property type="term" value="P:glycerophospholipid metabolic process"/>
    <property type="evidence" value="ECO:0007669"/>
    <property type="project" value="UniProtKB-UniRule"/>
</dbReference>
<dbReference type="InterPro" id="IPR011128">
    <property type="entry name" value="G3P_DH_NAD-dep_N"/>
</dbReference>
<dbReference type="PRINTS" id="PR00077">
    <property type="entry name" value="GPDHDRGNASE"/>
</dbReference>
<dbReference type="Pfam" id="PF07479">
    <property type="entry name" value="NAD_Gly3P_dh_C"/>
    <property type="match status" value="1"/>
</dbReference>
<feature type="binding site" evidence="10">
    <location>
        <position position="141"/>
    </location>
    <ligand>
        <name>NAD(+)</name>
        <dbReference type="ChEBI" id="CHEBI:57540"/>
    </ligand>
</feature>
<dbReference type="GO" id="GO:0008654">
    <property type="term" value="P:phospholipid biosynthetic process"/>
    <property type="evidence" value="ECO:0007669"/>
    <property type="project" value="UniProtKB-KW"/>
</dbReference>
<dbReference type="SUPFAM" id="SSF48179">
    <property type="entry name" value="6-phosphogluconate dehydrogenase C-terminal domain-like"/>
    <property type="match status" value="1"/>
</dbReference>
<feature type="binding site" evidence="7">
    <location>
        <position position="137"/>
    </location>
    <ligand>
        <name>sn-glycerol 3-phosphate</name>
        <dbReference type="ChEBI" id="CHEBI:57597"/>
    </ligand>
</feature>
<dbReference type="GO" id="GO:0005975">
    <property type="term" value="P:carbohydrate metabolic process"/>
    <property type="evidence" value="ECO:0007669"/>
    <property type="project" value="InterPro"/>
</dbReference>
<dbReference type="PANTHER" id="PTHR11728">
    <property type="entry name" value="GLYCEROL-3-PHOSPHATE DEHYDROGENASE"/>
    <property type="match status" value="1"/>
</dbReference>
<keyword evidence="2 7" id="KW-0444">Lipid biosynthesis</keyword>
<dbReference type="EC" id="1.1.1.94" evidence="7"/>
<gene>
    <name evidence="7" type="primary">gpsA</name>
    <name evidence="15" type="ORF">C4617_05685</name>
</gene>
<dbReference type="PANTHER" id="PTHR11728:SF1">
    <property type="entry name" value="GLYCEROL-3-PHOSPHATE DEHYDROGENASE [NAD(+)] 2, CHLOROPLASTIC"/>
    <property type="match status" value="1"/>
</dbReference>
<name>A0A2T4VW90_9HYPH</name>
<keyword evidence="7" id="KW-0547">Nucleotide-binding</keyword>
<evidence type="ECO:0000256" key="7">
    <source>
        <dbReference type="HAMAP-Rule" id="MF_00394"/>
    </source>
</evidence>
<feature type="binding site" evidence="7">
    <location>
        <position position="279"/>
    </location>
    <ligand>
        <name>NADPH</name>
        <dbReference type="ChEBI" id="CHEBI:57783"/>
    </ligand>
</feature>
<dbReference type="PROSITE" id="PS00957">
    <property type="entry name" value="NAD_G3PDH"/>
    <property type="match status" value="1"/>
</dbReference>
<evidence type="ECO:0000256" key="3">
    <source>
        <dbReference type="ARBA" id="ARBA00023002"/>
    </source>
</evidence>
<evidence type="ECO:0000259" key="14">
    <source>
        <dbReference type="Pfam" id="PF07479"/>
    </source>
</evidence>
<keyword evidence="6 7" id="KW-1208">Phospholipid metabolism</keyword>
<evidence type="ECO:0000256" key="2">
    <source>
        <dbReference type="ARBA" id="ARBA00022516"/>
    </source>
</evidence>
<feature type="domain" description="Glycerol-3-phosphate dehydrogenase NAD-dependent N-terminal" evidence="13">
    <location>
        <begin position="7"/>
        <end position="160"/>
    </location>
</feature>
<keyword evidence="7" id="KW-0963">Cytoplasm</keyword>
<feature type="binding site" evidence="9">
    <location>
        <position position="109"/>
    </location>
    <ligand>
        <name>substrate</name>
    </ligand>
</feature>
<dbReference type="AlphaFoldDB" id="A0A2T4VW90"/>
<comment type="catalytic activity">
    <reaction evidence="7">
        <text>sn-glycerol 3-phosphate + NAD(+) = dihydroxyacetone phosphate + NADH + H(+)</text>
        <dbReference type="Rhea" id="RHEA:11092"/>
        <dbReference type="ChEBI" id="CHEBI:15378"/>
        <dbReference type="ChEBI" id="CHEBI:57540"/>
        <dbReference type="ChEBI" id="CHEBI:57597"/>
        <dbReference type="ChEBI" id="CHEBI:57642"/>
        <dbReference type="ChEBI" id="CHEBI:57945"/>
        <dbReference type="EC" id="1.1.1.94"/>
    </reaction>
</comment>
<comment type="caution">
    <text evidence="7">Lacks conserved residue(s) required for the propagation of feature annotation.</text>
</comment>
<dbReference type="Proteomes" id="UP000240811">
    <property type="component" value="Unassembled WGS sequence"/>
</dbReference>
<dbReference type="Gene3D" id="3.40.50.720">
    <property type="entry name" value="NAD(P)-binding Rossmann-like Domain"/>
    <property type="match status" value="1"/>
</dbReference>
<feature type="binding site" evidence="7">
    <location>
        <position position="255"/>
    </location>
    <ligand>
        <name>sn-glycerol 3-phosphate</name>
        <dbReference type="ChEBI" id="CHEBI:57597"/>
    </ligand>
</feature>
<feature type="binding site" evidence="7">
    <location>
        <position position="256"/>
    </location>
    <ligand>
        <name>NADPH</name>
        <dbReference type="ChEBI" id="CHEBI:57783"/>
    </ligand>
</feature>
<feature type="binding site" evidence="7">
    <location>
        <position position="245"/>
    </location>
    <ligand>
        <name>sn-glycerol 3-phosphate</name>
        <dbReference type="ChEBI" id="CHEBI:57597"/>
    </ligand>
</feature>
<dbReference type="HAMAP" id="MF_00394">
    <property type="entry name" value="NAD_Glyc3P_dehydrog"/>
    <property type="match status" value="1"/>
</dbReference>
<comment type="function">
    <text evidence="7">Catalyzes the reduction of the glycolytic intermediate dihydroxyacetone phosphate (DHAP) to sn-glycerol 3-phosphate (G3P), the key precursor for phospholipid synthesis.</text>
</comment>
<feature type="binding site" evidence="7">
    <location>
        <position position="257"/>
    </location>
    <ligand>
        <name>sn-glycerol 3-phosphate</name>
        <dbReference type="ChEBI" id="CHEBI:57597"/>
    </ligand>
</feature>
<keyword evidence="7 10" id="KW-0520">NAD</keyword>
<evidence type="ECO:0000256" key="4">
    <source>
        <dbReference type="ARBA" id="ARBA00023098"/>
    </source>
</evidence>
<dbReference type="GO" id="GO:0005829">
    <property type="term" value="C:cytosol"/>
    <property type="evidence" value="ECO:0007669"/>
    <property type="project" value="TreeGrafter"/>
</dbReference>
<feature type="binding site" evidence="7">
    <location>
        <position position="277"/>
    </location>
    <ligand>
        <name>NADPH</name>
        <dbReference type="ChEBI" id="CHEBI:57783"/>
    </ligand>
</feature>
<evidence type="ECO:0000313" key="16">
    <source>
        <dbReference type="Proteomes" id="UP000240811"/>
    </source>
</evidence>
<keyword evidence="3 7" id="KW-0560">Oxidoreductase</keyword>
<dbReference type="GO" id="GO:0046167">
    <property type="term" value="P:glycerol-3-phosphate biosynthetic process"/>
    <property type="evidence" value="ECO:0007669"/>
    <property type="project" value="UniProtKB-UniRule"/>
</dbReference>
<sequence>MNNYPRVFVIGAGAFGSALSSIIASSGNYCVTLLGRHESLIQQLKKSRINTKYLPGIKLSNCLNFATDYKSLEEADIVLFATSSQGYGEAIKFYGKWIKCSADIIICSKGFDYNSGMLLSEYSERILSSHCFSVLSGPGFATDLAQGLPVAVILASKSMERSKRLSEILSNNSFSIDCSDDRIGVQLGGALKNIIAIASGILKGRKFGDSSRAMIMVHGLSEIAELSRVMGGRIDTIWGLSGLGDLILTATSEKSRNFRFGVLLGQGNKTDINKMGLVEGSIAASLVVKMATDFGLDLPIFRAISDVVVGNITVNEVLNVFFNYPSHMNKIKSRII</sequence>
<proteinExistence type="inferred from homology"/>
<evidence type="ECO:0000313" key="15">
    <source>
        <dbReference type="EMBL" id="PTL86046.1"/>
    </source>
</evidence>
<feature type="binding site" evidence="7">
    <location>
        <position position="37"/>
    </location>
    <ligand>
        <name>NADPH</name>
        <dbReference type="ChEBI" id="CHEBI:57783"/>
    </ligand>
</feature>
<feature type="binding site" evidence="9">
    <location>
        <begin position="256"/>
        <end position="257"/>
    </location>
    <ligand>
        <name>substrate</name>
    </ligand>
</feature>
<evidence type="ECO:0000256" key="5">
    <source>
        <dbReference type="ARBA" id="ARBA00023209"/>
    </source>
</evidence>
<evidence type="ECO:0000256" key="11">
    <source>
        <dbReference type="RuleBase" id="RU000437"/>
    </source>
</evidence>
<dbReference type="NCBIfam" id="NF000940">
    <property type="entry name" value="PRK00094.1-2"/>
    <property type="match status" value="1"/>
</dbReference>
<feature type="binding site" evidence="7">
    <location>
        <position position="109"/>
    </location>
    <ligand>
        <name>sn-glycerol 3-phosphate</name>
        <dbReference type="ChEBI" id="CHEBI:57597"/>
    </ligand>
</feature>
<comment type="catalytic activity">
    <reaction evidence="7 12">
        <text>sn-glycerol 3-phosphate + NADP(+) = dihydroxyacetone phosphate + NADPH + H(+)</text>
        <dbReference type="Rhea" id="RHEA:11096"/>
        <dbReference type="ChEBI" id="CHEBI:15378"/>
        <dbReference type="ChEBI" id="CHEBI:57597"/>
        <dbReference type="ChEBI" id="CHEBI:57642"/>
        <dbReference type="ChEBI" id="CHEBI:57783"/>
        <dbReference type="ChEBI" id="CHEBI:58349"/>
        <dbReference type="EC" id="1.1.1.94"/>
    </reaction>
</comment>
<protein>
    <recommendedName>
        <fullName evidence="7">Glycerol-3-phosphate dehydrogenase [NAD(P)+]</fullName>
        <ecNumber evidence="7">1.1.1.94</ecNumber>
    </recommendedName>
    <alternativeName>
        <fullName evidence="7">NAD(P)(+)-dependent glycerol-3-phosphate dehydrogenase</fullName>
    </alternativeName>
    <alternativeName>
        <fullName evidence="7">NAD(P)H-dependent dihydroxyacetone-phosphate reductase</fullName>
    </alternativeName>
</protein>
<dbReference type="InterPro" id="IPR006109">
    <property type="entry name" value="G3P_DH_NAD-dep_C"/>
</dbReference>
<dbReference type="InterPro" id="IPR013328">
    <property type="entry name" value="6PGD_dom2"/>
</dbReference>
<dbReference type="GO" id="GO:0051287">
    <property type="term" value="F:NAD binding"/>
    <property type="evidence" value="ECO:0007669"/>
    <property type="project" value="InterPro"/>
</dbReference>
<feature type="domain" description="Glycerol-3-phosphate dehydrogenase NAD-dependent C-terminal" evidence="14">
    <location>
        <begin position="181"/>
        <end position="318"/>
    </location>
</feature>
<organism evidence="15 16">
    <name type="scientific">Candidatus Liberibacter europaeus</name>
    <dbReference type="NCBI Taxonomy" id="744859"/>
    <lineage>
        <taxon>Bacteria</taxon>
        <taxon>Pseudomonadati</taxon>
        <taxon>Pseudomonadota</taxon>
        <taxon>Alphaproteobacteria</taxon>
        <taxon>Hyphomicrobiales</taxon>
        <taxon>Rhizobiaceae</taxon>
        <taxon>Liberibacter</taxon>
    </lineage>
</organism>
<feature type="binding site" evidence="7">
    <location>
        <position position="256"/>
    </location>
    <ligand>
        <name>sn-glycerol 3-phosphate</name>
        <dbReference type="ChEBI" id="CHEBI:57597"/>
    </ligand>
</feature>
<feature type="active site" description="Proton acceptor" evidence="7 8">
    <location>
        <position position="192"/>
    </location>
</feature>
<dbReference type="GO" id="GO:0046168">
    <property type="term" value="P:glycerol-3-phosphate catabolic process"/>
    <property type="evidence" value="ECO:0007669"/>
    <property type="project" value="InterPro"/>
</dbReference>
<reference evidence="16" key="1">
    <citation type="submission" date="2018-02" db="EMBL/GenBank/DDBJ databases">
        <title>Genome sequence of Candidatus Liberibacter europaeus.</title>
        <authorList>
            <person name="Frampton R.A."/>
            <person name="Thompson S.M."/>
            <person name="David C."/>
            <person name="Addison S.M."/>
            <person name="Smith G.R."/>
        </authorList>
    </citation>
    <scope>NUCLEOTIDE SEQUENCE [LARGE SCALE GENOMIC DNA]</scope>
</reference>
<feature type="binding site" evidence="7">
    <location>
        <position position="36"/>
    </location>
    <ligand>
        <name>NADPH</name>
        <dbReference type="ChEBI" id="CHEBI:57783"/>
    </ligand>
</feature>
<comment type="similarity">
    <text evidence="1 7 11">Belongs to the NAD-dependent glycerol-3-phosphate dehydrogenase family.</text>
</comment>
<feature type="binding site" evidence="7">
    <location>
        <position position="109"/>
    </location>
    <ligand>
        <name>NADPH</name>
        <dbReference type="ChEBI" id="CHEBI:57783"/>
    </ligand>
</feature>
<evidence type="ECO:0000256" key="12">
    <source>
        <dbReference type="RuleBase" id="RU000439"/>
    </source>
</evidence>
<dbReference type="InterPro" id="IPR006168">
    <property type="entry name" value="G3P_DH_NAD-dep"/>
</dbReference>
<keyword evidence="7" id="KW-0521">NADP</keyword>
<feature type="binding site" evidence="7">
    <location>
        <position position="15"/>
    </location>
    <ligand>
        <name>NADPH</name>
        <dbReference type="ChEBI" id="CHEBI:57783"/>
    </ligand>
</feature>
<feature type="binding site" evidence="10">
    <location>
        <begin position="11"/>
        <end position="16"/>
    </location>
    <ligand>
        <name>NAD(+)</name>
        <dbReference type="ChEBI" id="CHEBI:57540"/>
    </ligand>
</feature>
<evidence type="ECO:0000256" key="9">
    <source>
        <dbReference type="PIRSR" id="PIRSR000114-2"/>
    </source>
</evidence>
<evidence type="ECO:0000256" key="6">
    <source>
        <dbReference type="ARBA" id="ARBA00023264"/>
    </source>
</evidence>
<dbReference type="GO" id="GO:0141152">
    <property type="term" value="F:glycerol-3-phosphate dehydrogenase (NAD+) activity"/>
    <property type="evidence" value="ECO:0007669"/>
    <property type="project" value="RHEA"/>
</dbReference>
<comment type="caution">
    <text evidence="15">The sequence shown here is derived from an EMBL/GenBank/DDBJ whole genome shotgun (WGS) entry which is preliminary data.</text>
</comment>
<dbReference type="NCBIfam" id="NF000942">
    <property type="entry name" value="PRK00094.1-4"/>
    <property type="match status" value="1"/>
</dbReference>
<dbReference type="InterPro" id="IPR036291">
    <property type="entry name" value="NAD(P)-bd_dom_sf"/>
</dbReference>
<feature type="binding site" evidence="7">
    <location>
        <position position="141"/>
    </location>
    <ligand>
        <name>NADPH</name>
        <dbReference type="ChEBI" id="CHEBI:57783"/>
    </ligand>
</feature>
<dbReference type="PIRSF" id="PIRSF000114">
    <property type="entry name" value="Glycerol-3-P_dh"/>
    <property type="match status" value="1"/>
</dbReference>
<dbReference type="Gene3D" id="1.10.1040.10">
    <property type="entry name" value="N-(1-d-carboxylethyl)-l-norvaline Dehydrogenase, domain 2"/>
    <property type="match status" value="1"/>
</dbReference>
<dbReference type="GO" id="GO:0141153">
    <property type="term" value="F:glycerol-3-phosphate dehydrogenase (NADP+) activity"/>
    <property type="evidence" value="ECO:0007669"/>
    <property type="project" value="RHEA"/>
</dbReference>
<dbReference type="InterPro" id="IPR008927">
    <property type="entry name" value="6-PGluconate_DH-like_C_sf"/>
</dbReference>
<evidence type="ECO:0000259" key="13">
    <source>
        <dbReference type="Pfam" id="PF01210"/>
    </source>
</evidence>
<dbReference type="SUPFAM" id="SSF51735">
    <property type="entry name" value="NAD(P)-binding Rossmann-fold domains"/>
    <property type="match status" value="1"/>
</dbReference>
<comment type="pathway">
    <text evidence="7">Membrane lipid metabolism; glycerophospholipid metabolism.</text>
</comment>
<feature type="binding site" evidence="7">
    <location>
        <position position="192"/>
    </location>
    <ligand>
        <name>sn-glycerol 3-phosphate</name>
        <dbReference type="ChEBI" id="CHEBI:57597"/>
    </ligand>
</feature>
<feature type="binding site" evidence="10">
    <location>
        <position position="256"/>
    </location>
    <ligand>
        <name>NAD(+)</name>
        <dbReference type="ChEBI" id="CHEBI:57540"/>
    </ligand>
</feature>
<dbReference type="EMBL" id="PSQJ01000014">
    <property type="protein sequence ID" value="PTL86046.1"/>
    <property type="molecule type" value="Genomic_DNA"/>
</dbReference>
<dbReference type="UniPathway" id="UPA00940"/>
<accession>A0A2T4VW90</accession>
<dbReference type="Pfam" id="PF01210">
    <property type="entry name" value="NAD_Gly3P_dh_N"/>
    <property type="match status" value="1"/>
</dbReference>